<feature type="chain" id="PRO_5035419907" description="C-type lectin domain-containing protein" evidence="3">
    <location>
        <begin position="20"/>
        <end position="565"/>
    </location>
</feature>
<accession>A0A8K1CFK6</accession>
<keyword evidence="5" id="KW-1185">Reference proteome</keyword>
<name>A0A8K1CFK6_PYTOL</name>
<evidence type="ECO:0000313" key="4">
    <source>
        <dbReference type="EMBL" id="TMW62556.1"/>
    </source>
</evidence>
<comment type="similarity">
    <text evidence="1">Belongs to the DNase II family.</text>
</comment>
<dbReference type="GO" id="GO:0004531">
    <property type="term" value="F:deoxyribonuclease II activity"/>
    <property type="evidence" value="ECO:0007669"/>
    <property type="project" value="InterPro"/>
</dbReference>
<gene>
    <name evidence="4" type="ORF">Poli38472_005174</name>
</gene>
<protein>
    <recommendedName>
        <fullName evidence="6">C-type lectin domain-containing protein</fullName>
    </recommendedName>
</protein>
<proteinExistence type="inferred from homology"/>
<evidence type="ECO:0008006" key="6">
    <source>
        <dbReference type="Google" id="ProtNLM"/>
    </source>
</evidence>
<dbReference type="OrthoDB" id="10261598at2759"/>
<evidence type="ECO:0000256" key="1">
    <source>
        <dbReference type="ARBA" id="ARBA00007527"/>
    </source>
</evidence>
<dbReference type="PANTHER" id="PTHR10858">
    <property type="entry name" value="DEOXYRIBONUCLEASE II"/>
    <property type="match status" value="1"/>
</dbReference>
<feature type="signal peptide" evidence="3">
    <location>
        <begin position="1"/>
        <end position="19"/>
    </location>
</feature>
<sequence length="565" mass="61628">MRVLKLGLCAVLAGHRALAQASGDGLYARDGKGQPVSWWVALKLPMQARRGSADAPIDDTPCDCPPPTCTGLDTELRDFRARATGLCYLYADSNTPTLRHFREIGYECLGQGGDDPLSQTLRQIQNNRTDGDVYWALFNDQLNGISQTPGMNGGDNKTVCSGGDLFSAHAKGAVGFDATSGGFYLQTSTPNFPDPSIVRASREDKFIPLGCQRDNNVKFAQHVFAMSLEMPTLNQLGQSLQAARLCSGNFYHGLNASLASANLYRDGKDPERNANFSDIFHALLDPQLPVKEESPTITVPFRSIDHSGRKTDVFKPLPAEQPLVELDTTTSNENVTIIVKTPRAAVPPWALVAQTLRSDMSVASWWDGSFGIPNICAGDDFKQAANHFCLDNAAHGVVLNDDGTARYNIENLVEASWAMDSGTEQIWWHLVGGTRKDSNHAKWGLTTPRNGSAQATYVTFADLNMEGFPCSRACNGSQAGRGGSFISLPSIPLHKSFVNSLGIRACPCVASTTSDESYTSLRMCHFGCWHKLEKHFEPADLPQMSHSASSYWLKNDTRATQIRID</sequence>
<keyword evidence="3" id="KW-0732">Signal</keyword>
<evidence type="ECO:0000256" key="2">
    <source>
        <dbReference type="ARBA" id="ARBA00022801"/>
    </source>
</evidence>
<dbReference type="AlphaFoldDB" id="A0A8K1CFK6"/>
<evidence type="ECO:0000256" key="3">
    <source>
        <dbReference type="SAM" id="SignalP"/>
    </source>
</evidence>
<keyword evidence="2" id="KW-0378">Hydrolase</keyword>
<reference evidence="4" key="1">
    <citation type="submission" date="2019-03" db="EMBL/GenBank/DDBJ databases">
        <title>Long read genome sequence of the mycoparasitic Pythium oligandrum ATCC 38472 isolated from sugarbeet rhizosphere.</title>
        <authorList>
            <person name="Gaulin E."/>
        </authorList>
    </citation>
    <scope>NUCLEOTIDE SEQUENCE</scope>
    <source>
        <strain evidence="4">ATCC 38472_TT</strain>
    </source>
</reference>
<dbReference type="PANTHER" id="PTHR10858:SF23">
    <property type="entry name" value="DEOXYRIBONUCLEASE II"/>
    <property type="match status" value="1"/>
</dbReference>
<dbReference type="EMBL" id="SPLM01000073">
    <property type="protein sequence ID" value="TMW62556.1"/>
    <property type="molecule type" value="Genomic_DNA"/>
</dbReference>
<comment type="caution">
    <text evidence="4">The sequence shown here is derived from an EMBL/GenBank/DDBJ whole genome shotgun (WGS) entry which is preliminary data.</text>
</comment>
<organism evidence="4 5">
    <name type="scientific">Pythium oligandrum</name>
    <name type="common">Mycoparasitic fungus</name>
    <dbReference type="NCBI Taxonomy" id="41045"/>
    <lineage>
        <taxon>Eukaryota</taxon>
        <taxon>Sar</taxon>
        <taxon>Stramenopiles</taxon>
        <taxon>Oomycota</taxon>
        <taxon>Peronosporomycetes</taxon>
        <taxon>Pythiales</taxon>
        <taxon>Pythiaceae</taxon>
        <taxon>Pythium</taxon>
    </lineage>
</organism>
<dbReference type="Proteomes" id="UP000794436">
    <property type="component" value="Unassembled WGS sequence"/>
</dbReference>
<evidence type="ECO:0000313" key="5">
    <source>
        <dbReference type="Proteomes" id="UP000794436"/>
    </source>
</evidence>
<dbReference type="InterPro" id="IPR004947">
    <property type="entry name" value="DNase_II"/>
</dbReference>
<dbReference type="Pfam" id="PF03265">
    <property type="entry name" value="DNase_II"/>
    <property type="match status" value="1"/>
</dbReference>